<accession>A0A2T7NTZ9</accession>
<feature type="compositionally biased region" description="Polar residues" evidence="2">
    <location>
        <begin position="226"/>
        <end position="237"/>
    </location>
</feature>
<organism evidence="4 5">
    <name type="scientific">Pomacea canaliculata</name>
    <name type="common">Golden apple snail</name>
    <dbReference type="NCBI Taxonomy" id="400727"/>
    <lineage>
        <taxon>Eukaryota</taxon>
        <taxon>Metazoa</taxon>
        <taxon>Spiralia</taxon>
        <taxon>Lophotrochozoa</taxon>
        <taxon>Mollusca</taxon>
        <taxon>Gastropoda</taxon>
        <taxon>Caenogastropoda</taxon>
        <taxon>Architaenioglossa</taxon>
        <taxon>Ampullarioidea</taxon>
        <taxon>Ampullariidae</taxon>
        <taxon>Pomacea</taxon>
    </lineage>
</organism>
<dbReference type="Proteomes" id="UP000245119">
    <property type="component" value="Linkage Group LG9"/>
</dbReference>
<proteinExistence type="predicted"/>
<keyword evidence="3" id="KW-0472">Membrane</keyword>
<keyword evidence="3" id="KW-0812">Transmembrane</keyword>
<dbReference type="PANTHER" id="PTHR24043">
    <property type="entry name" value="SCAVENGER RECEPTOR CLASS F"/>
    <property type="match status" value="1"/>
</dbReference>
<evidence type="ECO:0000256" key="3">
    <source>
        <dbReference type="SAM" id="Phobius"/>
    </source>
</evidence>
<dbReference type="OrthoDB" id="10252017at2759"/>
<dbReference type="InterPro" id="IPR009030">
    <property type="entry name" value="Growth_fac_rcpt_cys_sf"/>
</dbReference>
<feature type="region of interest" description="Disordered" evidence="2">
    <location>
        <begin position="221"/>
        <end position="243"/>
    </location>
</feature>
<dbReference type="InterPro" id="IPR042635">
    <property type="entry name" value="MEGF10/SREC1/2-like"/>
</dbReference>
<dbReference type="AlphaFoldDB" id="A0A2T7NTZ9"/>
<feature type="region of interest" description="Disordered" evidence="2">
    <location>
        <begin position="169"/>
        <end position="208"/>
    </location>
</feature>
<evidence type="ECO:0000313" key="4">
    <source>
        <dbReference type="EMBL" id="PVD24658.1"/>
    </source>
</evidence>
<comment type="caution">
    <text evidence="4">The sequence shown here is derived from an EMBL/GenBank/DDBJ whole genome shotgun (WGS) entry which is preliminary data.</text>
</comment>
<evidence type="ECO:0000256" key="2">
    <source>
        <dbReference type="SAM" id="MobiDB-lite"/>
    </source>
</evidence>
<dbReference type="EMBL" id="PZQS01000009">
    <property type="protein sequence ID" value="PVD24658.1"/>
    <property type="molecule type" value="Genomic_DNA"/>
</dbReference>
<feature type="transmembrane region" description="Helical" evidence="3">
    <location>
        <begin position="143"/>
        <end position="165"/>
    </location>
</feature>
<keyword evidence="5" id="KW-1185">Reference proteome</keyword>
<gene>
    <name evidence="4" type="ORF">C0Q70_15142</name>
</gene>
<dbReference type="GO" id="GO:0005044">
    <property type="term" value="F:scavenger receptor activity"/>
    <property type="evidence" value="ECO:0007669"/>
    <property type="project" value="InterPro"/>
</dbReference>
<reference evidence="4 5" key="1">
    <citation type="submission" date="2018-04" db="EMBL/GenBank/DDBJ databases">
        <title>The genome of golden apple snail Pomacea canaliculata provides insight into stress tolerance and invasive adaptation.</title>
        <authorList>
            <person name="Liu C."/>
            <person name="Liu B."/>
            <person name="Ren Y."/>
            <person name="Zhang Y."/>
            <person name="Wang H."/>
            <person name="Li S."/>
            <person name="Jiang F."/>
            <person name="Yin L."/>
            <person name="Zhang G."/>
            <person name="Qian W."/>
            <person name="Fan W."/>
        </authorList>
    </citation>
    <scope>NUCLEOTIDE SEQUENCE [LARGE SCALE GENOMIC DNA]</scope>
    <source>
        <strain evidence="4">SZHN2017</strain>
        <tissue evidence="4">Muscle</tissue>
    </source>
</reference>
<evidence type="ECO:0008006" key="6">
    <source>
        <dbReference type="Google" id="ProtNLM"/>
    </source>
</evidence>
<evidence type="ECO:0000256" key="1">
    <source>
        <dbReference type="ARBA" id="ARBA00022536"/>
    </source>
</evidence>
<dbReference type="Gene3D" id="2.170.300.10">
    <property type="entry name" value="Tie2 ligand-binding domain superfamily"/>
    <property type="match status" value="1"/>
</dbReference>
<feature type="compositionally biased region" description="Polar residues" evidence="2">
    <location>
        <begin position="170"/>
        <end position="179"/>
    </location>
</feature>
<keyword evidence="1" id="KW-0245">EGF-like domain</keyword>
<protein>
    <recommendedName>
        <fullName evidence="6">EGF-like domain-containing protein</fullName>
    </recommendedName>
</protein>
<sequence>MVSDCENGWYGNNCAEKCGHCVGGSSTCDKINGSCPSCDGAFKPPLCKDNCEKGYYGHNCGETCGHCTGGNSTCDNINGSCPSCDGAFQPPLCKDNLSSEPPMTTLSTTSSVKTTATEYPSFSSTVGMSCDNDKETVSVAGPVAGAAVGSGVFFFIIGVVVGWWLRKSRSQQPSANDSSPYEIPMMGDTGTSWSTSRPDDKVDNTPDYTNIGYSTDVYDALKAPDDNNTTPYTSLGFNTKAHR</sequence>
<dbReference type="SUPFAM" id="SSF57184">
    <property type="entry name" value="Growth factor receptor domain"/>
    <property type="match status" value="1"/>
</dbReference>
<keyword evidence="3" id="KW-1133">Transmembrane helix</keyword>
<evidence type="ECO:0000313" key="5">
    <source>
        <dbReference type="Proteomes" id="UP000245119"/>
    </source>
</evidence>
<name>A0A2T7NTZ9_POMCA</name>
<dbReference type="PANTHER" id="PTHR24043:SF8">
    <property type="entry name" value="EGF-LIKE DOMAIN-CONTAINING PROTEIN"/>
    <property type="match status" value="1"/>
</dbReference>